<dbReference type="Gene3D" id="3.40.50.12780">
    <property type="entry name" value="N-terminal domain of ligase-like"/>
    <property type="match status" value="1"/>
</dbReference>
<reference evidence="1" key="1">
    <citation type="submission" date="2020-08" db="EMBL/GenBank/DDBJ databases">
        <authorList>
            <person name="Cejkova D."/>
            <person name="Kubasova T."/>
            <person name="Jahodarova E."/>
            <person name="Rychlik I."/>
        </authorList>
    </citation>
    <scope>NUCLEOTIDE SEQUENCE</scope>
    <source>
        <strain evidence="1">An836</strain>
    </source>
</reference>
<dbReference type="PANTHER" id="PTHR36932:SF1">
    <property type="entry name" value="CAPSULAR POLYSACCHARIDE BIOSYNTHESIS PROTEIN"/>
    <property type="match status" value="1"/>
</dbReference>
<name>A0A939BB90_9BIFI</name>
<dbReference type="PANTHER" id="PTHR36932">
    <property type="entry name" value="CAPSULAR POLYSACCHARIDE BIOSYNTHESIS PROTEIN"/>
    <property type="match status" value="1"/>
</dbReference>
<dbReference type="InterPro" id="IPR042099">
    <property type="entry name" value="ANL_N_sf"/>
</dbReference>
<accession>A0A939BB90</accession>
<proteinExistence type="predicted"/>
<reference evidence="1" key="2">
    <citation type="journal article" date="2021" name="Sci. Rep.">
        <title>The distribution of antibiotic resistance genes in chicken gut microbiota commensals.</title>
        <authorList>
            <person name="Juricova H."/>
            <person name="Matiasovicova J."/>
            <person name="Kubasova T."/>
            <person name="Cejkova D."/>
            <person name="Rychlik I."/>
        </authorList>
    </citation>
    <scope>NUCLEOTIDE SEQUENCE</scope>
    <source>
        <strain evidence="1">An836</strain>
    </source>
</reference>
<feature type="non-terminal residue" evidence="1">
    <location>
        <position position="1"/>
    </location>
</feature>
<dbReference type="EMBL" id="JACLYU010000288">
    <property type="protein sequence ID" value="MBM6700701.1"/>
    <property type="molecule type" value="Genomic_DNA"/>
</dbReference>
<keyword evidence="2" id="KW-1185">Reference proteome</keyword>
<keyword evidence="1" id="KW-0436">Ligase</keyword>
<dbReference type="InterPro" id="IPR053158">
    <property type="entry name" value="CapK_Type1_Caps_Biosynth"/>
</dbReference>
<gene>
    <name evidence="1" type="ORF">H7U32_10515</name>
</gene>
<evidence type="ECO:0000313" key="1">
    <source>
        <dbReference type="EMBL" id="MBM6700701.1"/>
    </source>
</evidence>
<evidence type="ECO:0000313" key="2">
    <source>
        <dbReference type="Proteomes" id="UP000718821"/>
    </source>
</evidence>
<dbReference type="Proteomes" id="UP000718821">
    <property type="component" value="Unassembled WGS sequence"/>
</dbReference>
<comment type="caution">
    <text evidence="1">The sequence shown here is derived from an EMBL/GenBank/DDBJ whole genome shotgun (WGS) entry which is preliminary data.</text>
</comment>
<sequence length="143" mass="16355">LEESQHWSRERLLRFRDEKLRRLVAHAYGHVPYYRRLMNDAGVQPMSIQGLADLPKLPILTKDMLREQHAALRADDIDDAHVEIGVTGGTTGNPMRVRRDRASTVWQRAAYWRGFGWAGLHLGEPWVQVFGGSLGLVNVSRKE</sequence>
<dbReference type="AlphaFoldDB" id="A0A939BB90"/>
<dbReference type="GO" id="GO:0016874">
    <property type="term" value="F:ligase activity"/>
    <property type="evidence" value="ECO:0007669"/>
    <property type="project" value="UniProtKB-KW"/>
</dbReference>
<organism evidence="1 2">
    <name type="scientific">Bifidobacterium pullorum subsp. saeculare</name>
    <dbReference type="NCBI Taxonomy" id="78257"/>
    <lineage>
        <taxon>Bacteria</taxon>
        <taxon>Bacillati</taxon>
        <taxon>Actinomycetota</taxon>
        <taxon>Actinomycetes</taxon>
        <taxon>Bifidobacteriales</taxon>
        <taxon>Bifidobacteriaceae</taxon>
        <taxon>Bifidobacterium</taxon>
    </lineage>
</organism>
<protein>
    <submittedName>
        <fullName evidence="1">Phenylacetate--CoA ligase family protein</fullName>
    </submittedName>
</protein>
<feature type="non-terminal residue" evidence="1">
    <location>
        <position position="143"/>
    </location>
</feature>